<dbReference type="Proteomes" id="UP000236488">
    <property type="component" value="Unassembled WGS sequence"/>
</dbReference>
<dbReference type="GO" id="GO:0016020">
    <property type="term" value="C:membrane"/>
    <property type="evidence" value="ECO:0007669"/>
    <property type="project" value="UniProtKB-SubCell"/>
</dbReference>
<protein>
    <submittedName>
        <fullName evidence="7">Ferric reductase-like transmembrane domain-containing protein</fullName>
    </submittedName>
</protein>
<evidence type="ECO:0000256" key="1">
    <source>
        <dbReference type="ARBA" id="ARBA00004141"/>
    </source>
</evidence>
<evidence type="ECO:0000256" key="5">
    <source>
        <dbReference type="SAM" id="Phobius"/>
    </source>
</evidence>
<name>A0A2K2U3V9_9ACTN</name>
<dbReference type="EMBL" id="DYZL01000154">
    <property type="protein sequence ID" value="HJH43587.1"/>
    <property type="molecule type" value="Genomic_DNA"/>
</dbReference>
<evidence type="ECO:0000256" key="3">
    <source>
        <dbReference type="ARBA" id="ARBA00022989"/>
    </source>
</evidence>
<dbReference type="InterPro" id="IPR013130">
    <property type="entry name" value="Fe3_Rdtase_TM_dom"/>
</dbReference>
<sequence length="240" mass="25888">MTFLFVLVGAAVFAVLCKGIIKAHPGVFYALAITLDVLFVVGSFVRLPGALDDALFLLLHKCTLATALFAIVMYIGVFKRDGRVAQQLRPIRAELSIVAWLLSLAHMAVYLASYATRLSSGFAQANVAAALVVALALFVLLLVLGVTSFNAVKRRMSRTTWKRVQLWAYPFFGLVYVHVMLMLLPSALRGGVAAQTSVAVYSVVFLGYAVARSARAVADRAGVTSLREKTHPEGQETPAA</sequence>
<feature type="transmembrane region" description="Helical" evidence="5">
    <location>
        <begin position="127"/>
        <end position="146"/>
    </location>
</feature>
<dbReference type="RefSeq" id="WP_087197156.1">
    <property type="nucleotide sequence ID" value="NZ_DBEYRC010000013.1"/>
</dbReference>
<comment type="subcellular location">
    <subcellularLocation>
        <location evidence="1">Membrane</location>
        <topology evidence="1">Multi-pass membrane protein</topology>
    </subcellularLocation>
</comment>
<evidence type="ECO:0000256" key="2">
    <source>
        <dbReference type="ARBA" id="ARBA00022692"/>
    </source>
</evidence>
<keyword evidence="4 5" id="KW-0472">Membrane</keyword>
<keyword evidence="9" id="KW-1185">Reference proteome</keyword>
<keyword evidence="3 5" id="KW-1133">Transmembrane helix</keyword>
<comment type="caution">
    <text evidence="8">The sequence shown here is derived from an EMBL/GenBank/DDBJ whole genome shotgun (WGS) entry which is preliminary data.</text>
</comment>
<reference evidence="7" key="3">
    <citation type="submission" date="2021-09" db="EMBL/GenBank/DDBJ databases">
        <authorList>
            <person name="Gilroy R."/>
        </authorList>
    </citation>
    <scope>NUCLEOTIDE SEQUENCE</scope>
    <source>
        <strain evidence="7">USAMLcec12-2067</strain>
    </source>
</reference>
<keyword evidence="2 5" id="KW-0812">Transmembrane</keyword>
<reference evidence="8 9" key="1">
    <citation type="journal article" date="2018" name="Int. J. Syst. Evol. Microbiol.">
        <title>Rubneribacter badeniensis gen. nov., sp. nov. and Enteroscipio rubneri gen. nov., sp. nov., new members of the Eggerthellaceae isolated from human faeces.</title>
        <authorList>
            <person name="Danylec N."/>
            <person name="Gobl A."/>
            <person name="Stoll D.A."/>
            <person name="Hetzer B."/>
            <person name="Kulling S.E."/>
            <person name="Huch M."/>
        </authorList>
    </citation>
    <scope>NUCLEOTIDE SEQUENCE [LARGE SCALE GENOMIC DNA]</scope>
    <source>
        <strain evidence="8 9">ResAG-85</strain>
    </source>
</reference>
<evidence type="ECO:0000256" key="4">
    <source>
        <dbReference type="ARBA" id="ARBA00023136"/>
    </source>
</evidence>
<reference evidence="7" key="2">
    <citation type="journal article" date="2021" name="PeerJ">
        <title>Extensive microbial diversity within the chicken gut microbiome revealed by metagenomics and culture.</title>
        <authorList>
            <person name="Gilroy R."/>
            <person name="Ravi A."/>
            <person name="Getino M."/>
            <person name="Pursley I."/>
            <person name="Horton D.L."/>
            <person name="Alikhan N.F."/>
            <person name="Baker D."/>
            <person name="Gharbi K."/>
            <person name="Hall N."/>
            <person name="Watson M."/>
            <person name="Adriaenssens E.M."/>
            <person name="Foster-Nyarko E."/>
            <person name="Jarju S."/>
            <person name="Secka A."/>
            <person name="Antonio M."/>
            <person name="Oren A."/>
            <person name="Chaudhuri R.R."/>
            <person name="La Ragione R."/>
            <person name="Hildebrand F."/>
            <person name="Pallen M.J."/>
        </authorList>
    </citation>
    <scope>NUCLEOTIDE SEQUENCE</scope>
    <source>
        <strain evidence="7">USAMLcec12-2067</strain>
    </source>
</reference>
<gene>
    <name evidence="8" type="ORF">C2L80_08860</name>
    <name evidence="7" type="ORF">K8V16_07300</name>
</gene>
<feature type="transmembrane region" description="Helical" evidence="5">
    <location>
        <begin position="54"/>
        <end position="77"/>
    </location>
</feature>
<feature type="transmembrane region" description="Helical" evidence="5">
    <location>
        <begin position="97"/>
        <end position="115"/>
    </location>
</feature>
<dbReference type="AlphaFoldDB" id="A0A2K2U3V9"/>
<evidence type="ECO:0000313" key="9">
    <source>
        <dbReference type="Proteomes" id="UP000236488"/>
    </source>
</evidence>
<dbReference type="Proteomes" id="UP000789325">
    <property type="component" value="Unassembled WGS sequence"/>
</dbReference>
<proteinExistence type="predicted"/>
<feature type="transmembrane region" description="Helical" evidence="5">
    <location>
        <begin position="166"/>
        <end position="184"/>
    </location>
</feature>
<evidence type="ECO:0000313" key="8">
    <source>
        <dbReference type="EMBL" id="PNV65015.1"/>
    </source>
</evidence>
<dbReference type="EMBL" id="PPEL01000053">
    <property type="protein sequence ID" value="PNV65015.1"/>
    <property type="molecule type" value="Genomic_DNA"/>
</dbReference>
<feature type="domain" description="Ferric oxidoreductase" evidence="6">
    <location>
        <begin position="64"/>
        <end position="174"/>
    </location>
</feature>
<feature type="transmembrane region" description="Helical" evidence="5">
    <location>
        <begin position="27"/>
        <end position="47"/>
    </location>
</feature>
<feature type="transmembrane region" description="Helical" evidence="5">
    <location>
        <begin position="191"/>
        <end position="211"/>
    </location>
</feature>
<evidence type="ECO:0000313" key="7">
    <source>
        <dbReference type="EMBL" id="HJH43587.1"/>
    </source>
</evidence>
<evidence type="ECO:0000259" key="6">
    <source>
        <dbReference type="Pfam" id="PF01794"/>
    </source>
</evidence>
<accession>A0A2K2U3V9</accession>
<dbReference type="Pfam" id="PF01794">
    <property type="entry name" value="Ferric_reduct"/>
    <property type="match status" value="1"/>
</dbReference>
<organism evidence="8 9">
    <name type="scientific">Rubneribacter badeniensis</name>
    <dbReference type="NCBI Taxonomy" id="2070688"/>
    <lineage>
        <taxon>Bacteria</taxon>
        <taxon>Bacillati</taxon>
        <taxon>Actinomycetota</taxon>
        <taxon>Coriobacteriia</taxon>
        <taxon>Eggerthellales</taxon>
        <taxon>Eggerthellaceae</taxon>
        <taxon>Rubneribacter</taxon>
    </lineage>
</organism>